<comment type="cofactor">
    <cofactor evidence="1">
        <name>heme c</name>
        <dbReference type="ChEBI" id="CHEBI:61717"/>
    </cofactor>
</comment>
<dbReference type="GO" id="GO:0009523">
    <property type="term" value="C:photosystem II"/>
    <property type="evidence" value="ECO:0007669"/>
    <property type="project" value="UniProtKB-KW"/>
</dbReference>
<feature type="signal peptide" evidence="13">
    <location>
        <begin position="1"/>
        <end position="31"/>
    </location>
</feature>
<keyword evidence="9 12" id="KW-0408">Iron</keyword>
<keyword evidence="6 12" id="KW-0349">Heme</keyword>
<evidence type="ECO:0000259" key="14">
    <source>
        <dbReference type="PROSITE" id="PS51007"/>
    </source>
</evidence>
<keyword evidence="10" id="KW-0472">Membrane</keyword>
<dbReference type="Gene3D" id="1.10.760.10">
    <property type="entry name" value="Cytochrome c-like domain"/>
    <property type="match status" value="1"/>
</dbReference>
<evidence type="ECO:0000256" key="11">
    <source>
        <dbReference type="ARBA" id="ARBA00023276"/>
    </source>
</evidence>
<evidence type="ECO:0000313" key="16">
    <source>
        <dbReference type="Proteomes" id="UP000500857"/>
    </source>
</evidence>
<keyword evidence="16" id="KW-1185">Reference proteome</keyword>
<dbReference type="GO" id="GO:0009055">
    <property type="term" value="F:electron transfer activity"/>
    <property type="evidence" value="ECO:0007669"/>
    <property type="project" value="InterPro"/>
</dbReference>
<evidence type="ECO:0000256" key="7">
    <source>
        <dbReference type="ARBA" id="ARBA00022723"/>
    </source>
</evidence>
<proteinExistence type="inferred from homology"/>
<evidence type="ECO:0000256" key="1">
    <source>
        <dbReference type="ARBA" id="ARBA00001926"/>
    </source>
</evidence>
<dbReference type="RefSeq" id="WP_168569667.1">
    <property type="nucleotide sequence ID" value="NZ_CP051167.1"/>
</dbReference>
<evidence type="ECO:0000313" key="15">
    <source>
        <dbReference type="EMBL" id="QIZ71515.1"/>
    </source>
</evidence>
<dbReference type="KEGG" id="oxy:HCG48_13760"/>
<dbReference type="AlphaFoldDB" id="A0A6H1TYM8"/>
<evidence type="ECO:0000256" key="13">
    <source>
        <dbReference type="SAM" id="SignalP"/>
    </source>
</evidence>
<dbReference type="InterPro" id="IPR009056">
    <property type="entry name" value="Cyt_c-like_dom"/>
</dbReference>
<comment type="similarity">
    <text evidence="3">Belongs to the cytochrome c family. PsbV subfamily.</text>
</comment>
<evidence type="ECO:0000256" key="2">
    <source>
        <dbReference type="ARBA" id="ARBA00004170"/>
    </source>
</evidence>
<accession>A0A6H1TYM8</accession>
<dbReference type="EMBL" id="CP051167">
    <property type="protein sequence ID" value="QIZ71515.1"/>
    <property type="molecule type" value="Genomic_DNA"/>
</dbReference>
<gene>
    <name evidence="15" type="ORF">HCG48_13760</name>
</gene>
<dbReference type="Proteomes" id="UP000500857">
    <property type="component" value="Chromosome"/>
</dbReference>
<keyword evidence="5" id="KW-0602">Photosynthesis</keyword>
<evidence type="ECO:0000256" key="3">
    <source>
        <dbReference type="ARBA" id="ARBA00010433"/>
    </source>
</evidence>
<evidence type="ECO:0000256" key="4">
    <source>
        <dbReference type="ARBA" id="ARBA00022448"/>
    </source>
</evidence>
<evidence type="ECO:0000256" key="8">
    <source>
        <dbReference type="ARBA" id="ARBA00022982"/>
    </source>
</evidence>
<feature type="domain" description="Cytochrome c" evidence="14">
    <location>
        <begin position="69"/>
        <end position="160"/>
    </location>
</feature>
<dbReference type="GO" id="GO:0005506">
    <property type="term" value="F:iron ion binding"/>
    <property type="evidence" value="ECO:0007669"/>
    <property type="project" value="InterPro"/>
</dbReference>
<keyword evidence="11" id="KW-0604">Photosystem II</keyword>
<keyword evidence="7 12" id="KW-0479">Metal-binding</keyword>
<evidence type="ECO:0000256" key="12">
    <source>
        <dbReference type="PROSITE-ProRule" id="PRU00433"/>
    </source>
</evidence>
<sequence length="173" mass="19174">MSLFSFKSVKSVFVRTAIAFALVVVSAIASAAPAHAETSDRYIREFLQAKEPVPVQVNPSGETRLFSPDDLYEGKRLFMDHCINCHVGGSTLPSPTISLSEEALQGATPPRDNLDSLIAYMREPMSYDGSEPIYWCREVTERWMPQETIEKLAAFILRAANVAPGWGSDNFDL</sequence>
<organism evidence="15 16">
    <name type="scientific">Oxynema aestuarii AP17</name>
    <dbReference type="NCBI Taxonomy" id="2064643"/>
    <lineage>
        <taxon>Bacteria</taxon>
        <taxon>Bacillati</taxon>
        <taxon>Cyanobacteriota</taxon>
        <taxon>Cyanophyceae</taxon>
        <taxon>Oscillatoriophycideae</taxon>
        <taxon>Oscillatoriales</taxon>
        <taxon>Oscillatoriaceae</taxon>
        <taxon>Oxynema</taxon>
        <taxon>Oxynema aestuarii</taxon>
    </lineage>
</organism>
<dbReference type="InterPro" id="IPR036909">
    <property type="entry name" value="Cyt_c-like_dom_sf"/>
</dbReference>
<dbReference type="NCBIfam" id="TIGR03046">
    <property type="entry name" value="PS_II_psbV2"/>
    <property type="match status" value="1"/>
</dbReference>
<name>A0A6H1TYM8_9CYAN</name>
<dbReference type="PIRSF" id="PIRSF005890">
    <property type="entry name" value="Phot_II_cyt_c550"/>
    <property type="match status" value="1"/>
</dbReference>
<evidence type="ECO:0000256" key="10">
    <source>
        <dbReference type="ARBA" id="ARBA00023136"/>
    </source>
</evidence>
<reference evidence="15 16" key="1">
    <citation type="submission" date="2020-04" db="EMBL/GenBank/DDBJ databases">
        <authorList>
            <person name="Basu S."/>
            <person name="Maruthanayagam V."/>
            <person name="Chakraborty S."/>
            <person name="Pramanik A."/>
            <person name="Mukherjee J."/>
            <person name="Brink B."/>
        </authorList>
    </citation>
    <scope>NUCLEOTIDE SEQUENCE [LARGE SCALE GENOMIC DNA]</scope>
    <source>
        <strain evidence="15 16">AP17</strain>
    </source>
</reference>
<dbReference type="SUPFAM" id="SSF46626">
    <property type="entry name" value="Cytochrome c"/>
    <property type="match status" value="1"/>
</dbReference>
<protein>
    <submittedName>
        <fullName evidence="15">Photosystem II cytochrome PsbV2</fullName>
    </submittedName>
</protein>
<evidence type="ECO:0000256" key="9">
    <source>
        <dbReference type="ARBA" id="ARBA00023004"/>
    </source>
</evidence>
<comment type="subcellular location">
    <subcellularLocation>
        <location evidence="2">Membrane</location>
        <topology evidence="2">Peripheral membrane protein</topology>
    </subcellularLocation>
</comment>
<dbReference type="GO" id="GO:0020037">
    <property type="term" value="F:heme binding"/>
    <property type="evidence" value="ECO:0007669"/>
    <property type="project" value="InterPro"/>
</dbReference>
<feature type="chain" id="PRO_5026280783" evidence="13">
    <location>
        <begin position="32"/>
        <end position="173"/>
    </location>
</feature>
<dbReference type="GO" id="GO:0015979">
    <property type="term" value="P:photosynthesis"/>
    <property type="evidence" value="ECO:0007669"/>
    <property type="project" value="UniProtKB-KW"/>
</dbReference>
<keyword evidence="4" id="KW-0813">Transport</keyword>
<evidence type="ECO:0000256" key="5">
    <source>
        <dbReference type="ARBA" id="ARBA00022531"/>
    </source>
</evidence>
<dbReference type="GO" id="GO:0022904">
    <property type="term" value="P:respiratory electron transport chain"/>
    <property type="evidence" value="ECO:0007669"/>
    <property type="project" value="InterPro"/>
</dbReference>
<dbReference type="InterPro" id="IPR029490">
    <property type="entry name" value="Cytochrom_C550"/>
</dbReference>
<keyword evidence="13" id="KW-0732">Signal</keyword>
<dbReference type="Pfam" id="PF14495">
    <property type="entry name" value="Cytochrom_C550"/>
    <property type="match status" value="1"/>
</dbReference>
<dbReference type="InterPro" id="IPR016003">
    <property type="entry name" value="PsbV_cyt_c550-like"/>
</dbReference>
<keyword evidence="8" id="KW-0249">Electron transport</keyword>
<evidence type="ECO:0000256" key="6">
    <source>
        <dbReference type="ARBA" id="ARBA00022617"/>
    </source>
</evidence>
<dbReference type="PROSITE" id="PS51007">
    <property type="entry name" value="CYTC"/>
    <property type="match status" value="1"/>
</dbReference>